<gene>
    <name evidence="1" type="ORF">OMM_04672</name>
</gene>
<protein>
    <submittedName>
        <fullName evidence="1">Uncharacterized protein</fullName>
    </submittedName>
</protein>
<proteinExistence type="predicted"/>
<dbReference type="AlphaFoldDB" id="A0A1V1P0A1"/>
<sequence length="514" mass="58159">MGILHLQSLHFMNQVPDLIDEELVLLRGRDGYGASPAYNRFLWNFTKSHGEAAYVMAYNIHDENLDGFIDEADARAFYPQGHGDAWGYYLTALTSYYDLLTHDAFNYEARSEKFNIEGVVIDVDYLDERKFAEAASSRAKVGTDLVRLTYRSKYVEDPDGQWQGYKDTDADRSWGVHGWGLRSGMAAYFDTMVANALLPAQDNNPSHTGIRKVDRKVVKELSEITAQAKAIQQEIDNASTGVNPIGIAHETVPFDIDPKQFNTLNYQTHFEQMANRAEKALDNAITVFNYLNSIDSQIRRVGIEEDDFLNQVAETDMDYRNRLVELFGSPYEGTIGSGKAYPAGYQGPDIYYYNYIDLNEISNNTIPGPNSGVEVFFEPGNVIYTKDYNLSTSFNDIDMAFAHFLPQDFPNGYFDTWDSAEYREGVVEIEYPLTAGDYSFVAPESWGIRRSPGRIQQELIKLVQSQADLELVIAEYAGIAGEVFDNVLELKASTELFVEVIESGNEWYAYVRKS</sequence>
<name>A0A1V1P0A1_9BACT</name>
<dbReference type="Proteomes" id="UP000189670">
    <property type="component" value="Unassembled WGS sequence"/>
</dbReference>
<dbReference type="EMBL" id="ATBP01001020">
    <property type="protein sequence ID" value="ETR68243.1"/>
    <property type="molecule type" value="Genomic_DNA"/>
</dbReference>
<comment type="caution">
    <text evidence="1">The sequence shown here is derived from an EMBL/GenBank/DDBJ whole genome shotgun (WGS) entry which is preliminary data.</text>
</comment>
<organism evidence="1 2">
    <name type="scientific">Candidatus Magnetoglobus multicellularis str. Araruama</name>
    <dbReference type="NCBI Taxonomy" id="890399"/>
    <lineage>
        <taxon>Bacteria</taxon>
        <taxon>Pseudomonadati</taxon>
        <taxon>Thermodesulfobacteriota</taxon>
        <taxon>Desulfobacteria</taxon>
        <taxon>Desulfobacterales</taxon>
        <taxon>Desulfobacteraceae</taxon>
        <taxon>Candidatus Magnetoglobus</taxon>
    </lineage>
</organism>
<reference evidence="2" key="1">
    <citation type="submission" date="2012-11" db="EMBL/GenBank/DDBJ databases">
        <authorList>
            <person name="Lucero-Rivera Y.E."/>
            <person name="Tovar-Ramirez D."/>
        </authorList>
    </citation>
    <scope>NUCLEOTIDE SEQUENCE [LARGE SCALE GENOMIC DNA]</scope>
    <source>
        <strain evidence="2">Araruama</strain>
    </source>
</reference>
<accession>A0A1V1P0A1</accession>
<evidence type="ECO:0000313" key="2">
    <source>
        <dbReference type="Proteomes" id="UP000189670"/>
    </source>
</evidence>
<evidence type="ECO:0000313" key="1">
    <source>
        <dbReference type="EMBL" id="ETR68243.1"/>
    </source>
</evidence>